<keyword evidence="2" id="KW-0732">Signal</keyword>
<evidence type="ECO:0000313" key="4">
    <source>
        <dbReference type="Proteomes" id="UP000019484"/>
    </source>
</evidence>
<comment type="caution">
    <text evidence="3">The sequence shown here is derived from an EMBL/GenBank/DDBJ whole genome shotgun (WGS) entry which is preliminary data.</text>
</comment>
<dbReference type="GeneID" id="19160522"/>
<dbReference type="EMBL" id="AMWN01000004">
    <property type="protein sequence ID" value="EXJ88717.1"/>
    <property type="molecule type" value="Genomic_DNA"/>
</dbReference>
<feature type="compositionally biased region" description="Polar residues" evidence="1">
    <location>
        <begin position="491"/>
        <end position="531"/>
    </location>
</feature>
<keyword evidence="4" id="KW-1185">Reference proteome</keyword>
<evidence type="ECO:0008006" key="5">
    <source>
        <dbReference type="Google" id="ProtNLM"/>
    </source>
</evidence>
<organism evidence="3 4">
    <name type="scientific">Capronia coronata CBS 617.96</name>
    <dbReference type="NCBI Taxonomy" id="1182541"/>
    <lineage>
        <taxon>Eukaryota</taxon>
        <taxon>Fungi</taxon>
        <taxon>Dikarya</taxon>
        <taxon>Ascomycota</taxon>
        <taxon>Pezizomycotina</taxon>
        <taxon>Eurotiomycetes</taxon>
        <taxon>Chaetothyriomycetidae</taxon>
        <taxon>Chaetothyriales</taxon>
        <taxon>Herpotrichiellaceae</taxon>
        <taxon>Capronia</taxon>
    </lineage>
</organism>
<dbReference type="HOGENOM" id="CLU_424514_0_0_1"/>
<dbReference type="STRING" id="1182541.W9Y794"/>
<feature type="compositionally biased region" description="Polar residues" evidence="1">
    <location>
        <begin position="253"/>
        <end position="269"/>
    </location>
</feature>
<feature type="compositionally biased region" description="Low complexity" evidence="1">
    <location>
        <begin position="129"/>
        <end position="156"/>
    </location>
</feature>
<name>W9Y794_9EURO</name>
<dbReference type="OrthoDB" id="4161851at2759"/>
<feature type="chain" id="PRO_5004934969" description="Ig-like domain-containing protein" evidence="2">
    <location>
        <begin position="19"/>
        <end position="669"/>
    </location>
</feature>
<evidence type="ECO:0000313" key="3">
    <source>
        <dbReference type="EMBL" id="EXJ88717.1"/>
    </source>
</evidence>
<sequence>MCNHLTFIIAGLASFVLSYAVEQPVVPDRIVRRCDNETHSLLWPYSNTSLTQSAYGPSVPGTAASGLTAGLPAGLPFSWPCGYGGLPCFPTATNPTAGATSAANASWTQSVATASNSSSQSFNIGPEMTSTPSSSFDQSAASTSRETSTAAESSLSGNVTTNATTSFSPDHSSGASITLSNATLSGGSSSYVAMTTLTTNATATVFLNHTRTVGPPPPMTFPCRNSLGSTCFPANETYAPTGSGTGGWAPRGSNASTNTSQGLSSAVETPSRNVTELVATLTIGSTPSLEVVTLTATVDVGGLQTSSRVWGNGTGAANATGTGTGPISSAKPDVITMTIVVASNSTAILGTQTSLSTANASNTVPTSSSESVTASATAITGNTTSVTNMTLSPATTESTSSLSVFVSATGTGNSTLSFINGTLTGTETTSAPYWGNTTSSTPCPWEVSDSSRVWSDWNLTALSLTYKGNSSASAQTTFNSQIATAAPTPQPTFSASLSVSSPTANSTTTSESDNSQIQVTPTTLPANISSSSDLQLGSTMLSGQGAPTGLSPNASTICLANATVASCPSTAAPWLSTAAITGTAGGSGRTTLTTSFVSNPNSSVSNTGGSVVPRWQAKARSANDVMPLKNRSARGDRDKANAPRHTLDETAEERVLDGEHVGWVGGVVQ</sequence>
<dbReference type="RefSeq" id="XP_007724723.1">
    <property type="nucleotide sequence ID" value="XM_007726533.1"/>
</dbReference>
<feature type="region of interest" description="Disordered" evidence="1">
    <location>
        <begin position="116"/>
        <end position="174"/>
    </location>
</feature>
<protein>
    <recommendedName>
        <fullName evidence="5">Ig-like domain-containing protein</fullName>
    </recommendedName>
</protein>
<dbReference type="AlphaFoldDB" id="W9Y794"/>
<feature type="region of interest" description="Disordered" evidence="1">
    <location>
        <begin position="489"/>
        <end position="531"/>
    </location>
</feature>
<proteinExistence type="predicted"/>
<feature type="signal peptide" evidence="2">
    <location>
        <begin position="1"/>
        <end position="18"/>
    </location>
</feature>
<reference evidence="3 4" key="1">
    <citation type="submission" date="2013-03" db="EMBL/GenBank/DDBJ databases">
        <title>The Genome Sequence of Capronia coronata CBS 617.96.</title>
        <authorList>
            <consortium name="The Broad Institute Genomics Platform"/>
            <person name="Cuomo C."/>
            <person name="de Hoog S."/>
            <person name="Gorbushina A."/>
            <person name="Walker B."/>
            <person name="Young S.K."/>
            <person name="Zeng Q."/>
            <person name="Gargeya S."/>
            <person name="Fitzgerald M."/>
            <person name="Haas B."/>
            <person name="Abouelleil A."/>
            <person name="Allen A.W."/>
            <person name="Alvarado L."/>
            <person name="Arachchi H.M."/>
            <person name="Berlin A.M."/>
            <person name="Chapman S.B."/>
            <person name="Gainer-Dewar J."/>
            <person name="Goldberg J."/>
            <person name="Griggs A."/>
            <person name="Gujja S."/>
            <person name="Hansen M."/>
            <person name="Howarth C."/>
            <person name="Imamovic A."/>
            <person name="Ireland A."/>
            <person name="Larimer J."/>
            <person name="McCowan C."/>
            <person name="Murphy C."/>
            <person name="Pearson M."/>
            <person name="Poon T.W."/>
            <person name="Priest M."/>
            <person name="Roberts A."/>
            <person name="Saif S."/>
            <person name="Shea T."/>
            <person name="Sisk P."/>
            <person name="Sykes S."/>
            <person name="Wortman J."/>
            <person name="Nusbaum C."/>
            <person name="Birren B."/>
        </authorList>
    </citation>
    <scope>NUCLEOTIDE SEQUENCE [LARGE SCALE GENOMIC DNA]</scope>
    <source>
        <strain evidence="3 4">CBS 617.96</strain>
    </source>
</reference>
<evidence type="ECO:0000256" key="1">
    <source>
        <dbReference type="SAM" id="MobiDB-lite"/>
    </source>
</evidence>
<accession>W9Y794</accession>
<feature type="compositionally biased region" description="Polar residues" evidence="1">
    <location>
        <begin position="157"/>
        <end position="174"/>
    </location>
</feature>
<feature type="region of interest" description="Disordered" evidence="1">
    <location>
        <begin position="243"/>
        <end position="269"/>
    </location>
</feature>
<gene>
    <name evidence="3" type="ORF">A1O1_05649</name>
</gene>
<evidence type="ECO:0000256" key="2">
    <source>
        <dbReference type="SAM" id="SignalP"/>
    </source>
</evidence>
<dbReference type="Proteomes" id="UP000019484">
    <property type="component" value="Unassembled WGS sequence"/>
</dbReference>